<name>A0ABY8C1E1_9MICO</name>
<dbReference type="RefSeq" id="WP_275278881.1">
    <property type="nucleotide sequence ID" value="NZ_CP119108.1"/>
</dbReference>
<keyword evidence="5" id="KW-1185">Reference proteome</keyword>
<dbReference type="SMART" id="SM00062">
    <property type="entry name" value="PBPb"/>
    <property type="match status" value="1"/>
</dbReference>
<protein>
    <submittedName>
        <fullName evidence="4">Ectoine/hydroxyectoine ABC transporter substrate-binding protein EhuB</fullName>
    </submittedName>
</protein>
<dbReference type="SUPFAM" id="SSF53850">
    <property type="entry name" value="Periplasmic binding protein-like II"/>
    <property type="match status" value="1"/>
</dbReference>
<dbReference type="EMBL" id="CP119108">
    <property type="protein sequence ID" value="WEG09557.1"/>
    <property type="molecule type" value="Genomic_DNA"/>
</dbReference>
<dbReference type="PROSITE" id="PS51257">
    <property type="entry name" value="PROKAR_LIPOPROTEIN"/>
    <property type="match status" value="1"/>
</dbReference>
<reference evidence="4 5" key="1">
    <citation type="submission" date="2023-03" db="EMBL/GenBank/DDBJ databases">
        <title>Genome sequence of Microbacterium sp. KACC 23027.</title>
        <authorList>
            <person name="Kim S."/>
            <person name="Heo J."/>
            <person name="Kwon S.-W."/>
        </authorList>
    </citation>
    <scope>NUCLEOTIDE SEQUENCE [LARGE SCALE GENOMIC DNA]</scope>
    <source>
        <strain evidence="4 5">KACC 23027</strain>
    </source>
</reference>
<keyword evidence="1 2" id="KW-0732">Signal</keyword>
<dbReference type="NCBIfam" id="TIGR02995">
    <property type="entry name" value="ectoine_ehuB"/>
    <property type="match status" value="1"/>
</dbReference>
<dbReference type="InterPro" id="IPR014337">
    <property type="entry name" value="Ectoine_EhuB"/>
</dbReference>
<accession>A0ABY8C1E1</accession>
<evidence type="ECO:0000256" key="1">
    <source>
        <dbReference type="ARBA" id="ARBA00022729"/>
    </source>
</evidence>
<feature type="domain" description="Solute-binding protein family 3/N-terminal" evidence="3">
    <location>
        <begin position="55"/>
        <end position="283"/>
    </location>
</feature>
<evidence type="ECO:0000256" key="2">
    <source>
        <dbReference type="SAM" id="SignalP"/>
    </source>
</evidence>
<sequence>MMTKRRSRTPVHIGVAAVGVFALAALTACSGGSTGGNGDDNSSKSTLEQLKAKGSITVAVADERPYSWKENGEAKGATIAIDKKIFQAMGIDEVKVVEVDWNSLIPGLNAGRFDAVSAGMSILPDRCAQAAFADPEIMYTTGLMVAKGNPLGLETLDDVKKAQDAGKDVKLAVLNGGIEAGYAKSLGLKVSQSVKDAQSGMDVVANGRADVFAMTAISLNYMAKNSGNDKVETTPAFVQSIDGTPQIGAGTEVFRKADTELQKAYNEQLDKITSDEDTYLGLVGEYGFTKENMPPADLTTEQLCKGDEG</sequence>
<proteinExistence type="predicted"/>
<evidence type="ECO:0000313" key="4">
    <source>
        <dbReference type="EMBL" id="WEG09557.1"/>
    </source>
</evidence>
<dbReference type="Gene3D" id="3.40.190.10">
    <property type="entry name" value="Periplasmic binding protein-like II"/>
    <property type="match status" value="2"/>
</dbReference>
<feature type="chain" id="PRO_5046526735" evidence="2">
    <location>
        <begin position="25"/>
        <end position="309"/>
    </location>
</feature>
<dbReference type="Pfam" id="PF00497">
    <property type="entry name" value="SBP_bac_3"/>
    <property type="match status" value="1"/>
</dbReference>
<organism evidence="4 5">
    <name type="scientific">Microbacterium horticulturae</name>
    <dbReference type="NCBI Taxonomy" id="3028316"/>
    <lineage>
        <taxon>Bacteria</taxon>
        <taxon>Bacillati</taxon>
        <taxon>Actinomycetota</taxon>
        <taxon>Actinomycetes</taxon>
        <taxon>Micrococcales</taxon>
        <taxon>Microbacteriaceae</taxon>
        <taxon>Microbacterium</taxon>
    </lineage>
</organism>
<evidence type="ECO:0000313" key="5">
    <source>
        <dbReference type="Proteomes" id="UP001214553"/>
    </source>
</evidence>
<gene>
    <name evidence="4" type="primary">ehuB</name>
    <name evidence="4" type="ORF">PU630_03035</name>
</gene>
<dbReference type="PANTHER" id="PTHR35936">
    <property type="entry name" value="MEMBRANE-BOUND LYTIC MUREIN TRANSGLYCOSYLASE F"/>
    <property type="match status" value="1"/>
</dbReference>
<dbReference type="InterPro" id="IPR001638">
    <property type="entry name" value="Solute-binding_3/MltF_N"/>
</dbReference>
<feature type="signal peptide" evidence="2">
    <location>
        <begin position="1"/>
        <end position="24"/>
    </location>
</feature>
<evidence type="ECO:0000259" key="3">
    <source>
        <dbReference type="SMART" id="SM00062"/>
    </source>
</evidence>
<dbReference type="Proteomes" id="UP001214553">
    <property type="component" value="Chromosome"/>
</dbReference>
<dbReference type="PANTHER" id="PTHR35936:SF17">
    <property type="entry name" value="ARGININE-BINDING EXTRACELLULAR PROTEIN ARTP"/>
    <property type="match status" value="1"/>
</dbReference>